<accession>A0A926NUF6</accession>
<name>A0A926NUF6_9HYPH</name>
<dbReference type="AlphaFoldDB" id="A0A926NUF6"/>
<dbReference type="InterPro" id="IPR013786">
    <property type="entry name" value="AcylCoA_DH/ox_N"/>
</dbReference>
<comment type="similarity">
    <text evidence="2 6">Belongs to the acyl-CoA dehydrogenase family.</text>
</comment>
<dbReference type="Gene3D" id="2.40.110.10">
    <property type="entry name" value="Butyryl-CoA Dehydrogenase, subunit A, domain 2"/>
    <property type="match status" value="1"/>
</dbReference>
<evidence type="ECO:0000256" key="1">
    <source>
        <dbReference type="ARBA" id="ARBA00001974"/>
    </source>
</evidence>
<dbReference type="PANTHER" id="PTHR43884">
    <property type="entry name" value="ACYL-COA DEHYDROGENASE"/>
    <property type="match status" value="1"/>
</dbReference>
<proteinExistence type="inferred from homology"/>
<dbReference type="Gene3D" id="1.20.140.10">
    <property type="entry name" value="Butyryl-CoA Dehydrogenase, subunit A, domain 3"/>
    <property type="match status" value="1"/>
</dbReference>
<dbReference type="Proteomes" id="UP000598467">
    <property type="component" value="Unassembled WGS sequence"/>
</dbReference>
<dbReference type="InterPro" id="IPR009075">
    <property type="entry name" value="AcylCo_DH/oxidase_C"/>
</dbReference>
<dbReference type="FunFam" id="1.20.140.10:FF:000001">
    <property type="entry name" value="Acyl-CoA dehydrogenase"/>
    <property type="match status" value="1"/>
</dbReference>
<evidence type="ECO:0000259" key="8">
    <source>
        <dbReference type="Pfam" id="PF02770"/>
    </source>
</evidence>
<evidence type="ECO:0000259" key="9">
    <source>
        <dbReference type="Pfam" id="PF02771"/>
    </source>
</evidence>
<feature type="domain" description="Acyl-CoA dehydrogenase/oxidase C-terminal" evidence="7">
    <location>
        <begin position="228"/>
        <end position="377"/>
    </location>
</feature>
<dbReference type="Gene3D" id="1.10.540.10">
    <property type="entry name" value="Acyl-CoA dehydrogenase/oxidase, N-terminal domain"/>
    <property type="match status" value="1"/>
</dbReference>
<dbReference type="FunFam" id="2.40.110.10:FF:000002">
    <property type="entry name" value="Acyl-CoA dehydrogenase fadE12"/>
    <property type="match status" value="1"/>
</dbReference>
<evidence type="ECO:0000256" key="3">
    <source>
        <dbReference type="ARBA" id="ARBA00022630"/>
    </source>
</evidence>
<dbReference type="EMBL" id="JABFCZ010000004">
    <property type="protein sequence ID" value="MBD1545444.1"/>
    <property type="molecule type" value="Genomic_DNA"/>
</dbReference>
<dbReference type="InterPro" id="IPR009100">
    <property type="entry name" value="AcylCoA_DH/oxidase_NM_dom_sf"/>
</dbReference>
<gene>
    <name evidence="10" type="ORF">HK439_04170</name>
</gene>
<keyword evidence="4 6" id="KW-0274">FAD</keyword>
<dbReference type="InterPro" id="IPR037069">
    <property type="entry name" value="AcylCoA_DH/ox_N_sf"/>
</dbReference>
<reference evidence="10" key="1">
    <citation type="submission" date="2020-05" db="EMBL/GenBank/DDBJ databases">
        <title>Identification of trans-AT polyketide cluster in two marine bacteria, producers of a novel glutaramide-containing polyketide sesbanimide D and analogs.</title>
        <authorList>
            <person name="Kacar D."/>
            <person name="Rodriguez P."/>
            <person name="Canedo L."/>
            <person name="Gonzalez E."/>
            <person name="Galan B."/>
            <person name="De La Calle F."/>
            <person name="Garcia J.L."/>
        </authorList>
    </citation>
    <scope>NUCLEOTIDE SEQUENCE</scope>
    <source>
        <strain evidence="10">PHM038</strain>
    </source>
</reference>
<sequence length="385" mass="40975">MADRSFLNWPFFENRHRMLAEQADAWAGAKLAAIDHSDTDAACQALVAAMGEAGFLQHTGAEDGRLDVRTLCLMRETLARHDGLADFAFAMQGLGTGAISLFGTPGQKAEWLPKTRSGEAISAFALTEPQSGSDVANSTMTATRDGDSYVLNGEKTWISNGGIADVYTLFARTGEAPGAKGLSAFILPAGLPGFEVVERLETIAPHPLATLRFTDCRIPASAMLGEPGQGFRIAMSVLDVFRASVAAAALGFARRALDEALSRVTTRQVQGAPLFDLQMVQGHIADMALDVDASALLVYRAAWTKDSGAPRVTREAAMAKLFATDQAQAVIDKAVQLHGGDGVKSGETVEKLYREIRALRIYEGASDVQRVVIARQALSAFQGGS</sequence>
<dbReference type="RefSeq" id="WP_190290117.1">
    <property type="nucleotide sequence ID" value="NZ_JABFCZ010000004.1"/>
</dbReference>
<dbReference type="PANTHER" id="PTHR43884:SF22">
    <property type="entry name" value="BLR3437 PROTEIN"/>
    <property type="match status" value="1"/>
</dbReference>
<evidence type="ECO:0000313" key="10">
    <source>
        <dbReference type="EMBL" id="MBD1545444.1"/>
    </source>
</evidence>
<evidence type="ECO:0000256" key="2">
    <source>
        <dbReference type="ARBA" id="ARBA00009347"/>
    </source>
</evidence>
<dbReference type="GO" id="GO:0003995">
    <property type="term" value="F:acyl-CoA dehydrogenase activity"/>
    <property type="evidence" value="ECO:0007669"/>
    <property type="project" value="TreeGrafter"/>
</dbReference>
<comment type="cofactor">
    <cofactor evidence="1 6">
        <name>FAD</name>
        <dbReference type="ChEBI" id="CHEBI:57692"/>
    </cofactor>
</comment>
<evidence type="ECO:0000256" key="5">
    <source>
        <dbReference type="ARBA" id="ARBA00023002"/>
    </source>
</evidence>
<dbReference type="InterPro" id="IPR006091">
    <property type="entry name" value="Acyl-CoA_Oxase/DH_mid-dom"/>
</dbReference>
<organism evidence="10 11">
    <name type="scientific">Roseibium aggregatum</name>
    <dbReference type="NCBI Taxonomy" id="187304"/>
    <lineage>
        <taxon>Bacteria</taxon>
        <taxon>Pseudomonadati</taxon>
        <taxon>Pseudomonadota</taxon>
        <taxon>Alphaproteobacteria</taxon>
        <taxon>Hyphomicrobiales</taxon>
        <taxon>Stappiaceae</taxon>
        <taxon>Roseibium</taxon>
    </lineage>
</organism>
<dbReference type="InterPro" id="IPR036250">
    <property type="entry name" value="AcylCo_DH-like_C"/>
</dbReference>
<feature type="domain" description="Acyl-CoA oxidase/dehydrogenase middle" evidence="8">
    <location>
        <begin position="123"/>
        <end position="216"/>
    </location>
</feature>
<comment type="caution">
    <text evidence="10">The sequence shown here is derived from an EMBL/GenBank/DDBJ whole genome shotgun (WGS) entry which is preliminary data.</text>
</comment>
<dbReference type="InterPro" id="IPR046373">
    <property type="entry name" value="Acyl-CoA_Oxase/DH_mid-dom_sf"/>
</dbReference>
<dbReference type="Pfam" id="PF00441">
    <property type="entry name" value="Acyl-CoA_dh_1"/>
    <property type="match status" value="1"/>
</dbReference>
<evidence type="ECO:0000259" key="7">
    <source>
        <dbReference type="Pfam" id="PF00441"/>
    </source>
</evidence>
<evidence type="ECO:0000256" key="6">
    <source>
        <dbReference type="RuleBase" id="RU362125"/>
    </source>
</evidence>
<feature type="domain" description="Acyl-CoA dehydrogenase/oxidase N-terminal" evidence="9">
    <location>
        <begin position="15"/>
        <end position="119"/>
    </location>
</feature>
<dbReference type="Pfam" id="PF02771">
    <property type="entry name" value="Acyl-CoA_dh_N"/>
    <property type="match status" value="1"/>
</dbReference>
<keyword evidence="3 6" id="KW-0285">Flavoprotein</keyword>
<evidence type="ECO:0000313" key="11">
    <source>
        <dbReference type="Proteomes" id="UP000598467"/>
    </source>
</evidence>
<dbReference type="Pfam" id="PF02770">
    <property type="entry name" value="Acyl-CoA_dh_M"/>
    <property type="match status" value="1"/>
</dbReference>
<dbReference type="SUPFAM" id="SSF47203">
    <property type="entry name" value="Acyl-CoA dehydrogenase C-terminal domain-like"/>
    <property type="match status" value="1"/>
</dbReference>
<dbReference type="SUPFAM" id="SSF56645">
    <property type="entry name" value="Acyl-CoA dehydrogenase NM domain-like"/>
    <property type="match status" value="1"/>
</dbReference>
<protein>
    <submittedName>
        <fullName evidence="10">Acyl-CoA dehydrogenase</fullName>
    </submittedName>
</protein>
<dbReference type="GO" id="GO:0050660">
    <property type="term" value="F:flavin adenine dinucleotide binding"/>
    <property type="evidence" value="ECO:0007669"/>
    <property type="project" value="InterPro"/>
</dbReference>
<evidence type="ECO:0000256" key="4">
    <source>
        <dbReference type="ARBA" id="ARBA00022827"/>
    </source>
</evidence>
<keyword evidence="5 6" id="KW-0560">Oxidoreductase</keyword>